<dbReference type="STRING" id="35722.A0A0B7NP27"/>
<dbReference type="InterPro" id="IPR017896">
    <property type="entry name" value="4Fe4S_Fe-S-bd"/>
</dbReference>
<protein>
    <recommendedName>
        <fullName evidence="14">Electron transfer flavoprotein-ubiquinone oxidoreductase</fullName>
        <shortName evidence="14">ETF-QO</shortName>
        <ecNumber evidence="14">1.5.5.1</ecNumber>
    </recommendedName>
</protein>
<dbReference type="PROSITE" id="PS51379">
    <property type="entry name" value="4FE4S_FER_2"/>
    <property type="match status" value="1"/>
</dbReference>
<keyword evidence="9 14" id="KW-0560">Oxidoreductase</keyword>
<keyword evidence="12 14" id="KW-0830">Ubiquinone</keyword>
<evidence type="ECO:0000256" key="9">
    <source>
        <dbReference type="ARBA" id="ARBA00023002"/>
    </source>
</evidence>
<dbReference type="EC" id="1.5.5.1" evidence="14"/>
<dbReference type="Pfam" id="PF21162">
    <property type="entry name" value="ETFQO_UQ-bd"/>
    <property type="match status" value="1"/>
</dbReference>
<dbReference type="InterPro" id="IPR049398">
    <property type="entry name" value="ETF-QO/FixC_UQ-bd"/>
</dbReference>
<keyword evidence="3 14" id="KW-0813">Transport</keyword>
<keyword evidence="17" id="KW-1185">Reference proteome</keyword>
<feature type="domain" description="4Fe-4S ferredoxin-type" evidence="15">
    <location>
        <begin position="585"/>
        <end position="614"/>
    </location>
</feature>
<dbReference type="GO" id="GO:0005743">
    <property type="term" value="C:mitochondrial inner membrane"/>
    <property type="evidence" value="ECO:0007669"/>
    <property type="project" value="TreeGrafter"/>
</dbReference>
<comment type="cofactor">
    <cofactor evidence="14">
        <name>[4Fe-4S] cluster</name>
        <dbReference type="ChEBI" id="CHEBI:49883"/>
    </cofactor>
    <text evidence="14">Binds 1 [4Fe-4S] cluster.</text>
</comment>
<evidence type="ECO:0000256" key="13">
    <source>
        <dbReference type="ARBA" id="ARBA00052682"/>
    </source>
</evidence>
<dbReference type="SUPFAM" id="SSF51905">
    <property type="entry name" value="FAD/NAD(P)-binding domain"/>
    <property type="match status" value="1"/>
</dbReference>
<evidence type="ECO:0000256" key="2">
    <source>
        <dbReference type="ARBA" id="ARBA00002819"/>
    </source>
</evidence>
<proteinExistence type="predicted"/>
<dbReference type="Proteomes" id="UP000054107">
    <property type="component" value="Unassembled WGS sequence"/>
</dbReference>
<sequence length="625" mass="68976">MLRQTVAHRIKAALPRVATLAAKHATVIQPSMAVRLTAARCISSTASKPIWIPFDRNALPEDDPRRGDQFEDETDVVIVGGGPSGLAAAIRLKQLANEEGRDCRVMLIEKAGEVGAHTLSGAVLEPRALDELIPDWKEKGAPLNTPVTSDSMRLMTKTLSIPLPHPPQMNNKGNYIVSLSNFVKWLGEQAEELGVEIYPGFAASEVLYNEDGSVRGVALNDVGLDKNFEPKDTYERGMAVKAKVTLFAEGCHGSLTKTLAKKFDLRKDSGPQKYGIGIKEVWEVLPEKHKPGSVTHSVGWPVDAHTYGGSFIYHFEPERHLVSIGYVIGLDYSNPYLNPYKTFQQFKHHPSVKSLLEGGKCISYGARAINEGGYQSIPKLVFPGGALIGCTAGFLNVPKIKGTHTAMKSGMLAAESAYEALFSGLEPDQESQVEGPVVLDTYEERIKDSWVYKELYEVRNIQPSFHGPLGLWGGMMYSGIDTLFLKGRTPWTFKHKKADWECMKTAAESKPIDYPKPDGVISFDLLTSVSRTGTNHAENQPIHLRIRDKDVPVERNLGVFDGPENRFCPAGVYEYVDDENKPGEKRLQINSQNCIHCKTCDIKDPSQNIDWTVPEGGGGPQYVWT</sequence>
<dbReference type="Gene3D" id="3.50.50.60">
    <property type="entry name" value="FAD/NAD(P)-binding domain"/>
    <property type="match status" value="1"/>
</dbReference>
<dbReference type="EMBL" id="LN733663">
    <property type="protein sequence ID" value="CEP17290.1"/>
    <property type="molecule type" value="Genomic_DNA"/>
</dbReference>
<dbReference type="AlphaFoldDB" id="A0A0B7NP27"/>
<dbReference type="PANTHER" id="PTHR10617:SF107">
    <property type="entry name" value="ELECTRON TRANSFER FLAVOPROTEIN-UBIQUINONE OXIDOREDUCTASE, MITOCHONDRIAL"/>
    <property type="match status" value="1"/>
</dbReference>
<dbReference type="PANTHER" id="PTHR10617">
    <property type="entry name" value="ELECTRON TRANSFER FLAVOPROTEIN-UBIQUINONE OXIDOREDUCTASE"/>
    <property type="match status" value="1"/>
</dbReference>
<organism evidence="16 17">
    <name type="scientific">Parasitella parasitica</name>
    <dbReference type="NCBI Taxonomy" id="35722"/>
    <lineage>
        <taxon>Eukaryota</taxon>
        <taxon>Fungi</taxon>
        <taxon>Fungi incertae sedis</taxon>
        <taxon>Mucoromycota</taxon>
        <taxon>Mucoromycotina</taxon>
        <taxon>Mucoromycetes</taxon>
        <taxon>Mucorales</taxon>
        <taxon>Mucorineae</taxon>
        <taxon>Mucoraceae</taxon>
        <taxon>Parasitella</taxon>
    </lineage>
</organism>
<dbReference type="InterPro" id="IPR036188">
    <property type="entry name" value="FAD/NAD-bd_sf"/>
</dbReference>
<dbReference type="Pfam" id="PF13450">
    <property type="entry name" value="NAD_binding_8"/>
    <property type="match status" value="1"/>
</dbReference>
<dbReference type="Pfam" id="PF05187">
    <property type="entry name" value="Fer4_ETF_QO"/>
    <property type="match status" value="1"/>
</dbReference>
<name>A0A0B7NP27_9FUNG</name>
<gene>
    <name evidence="16" type="primary">PARPA_11586.1 scaffold 44482</name>
</gene>
<keyword evidence="6 14" id="KW-0479">Metal-binding</keyword>
<reference evidence="16 17" key="1">
    <citation type="submission" date="2014-09" db="EMBL/GenBank/DDBJ databases">
        <authorList>
            <person name="Ellenberger Sabrina"/>
        </authorList>
    </citation>
    <scope>NUCLEOTIDE SEQUENCE [LARGE SCALE GENOMIC DNA]</scope>
    <source>
        <strain evidence="16 17">CBS 412.66</strain>
    </source>
</reference>
<keyword evidence="10 14" id="KW-0408">Iron</keyword>
<evidence type="ECO:0000313" key="16">
    <source>
        <dbReference type="EMBL" id="CEP17290.1"/>
    </source>
</evidence>
<evidence type="ECO:0000256" key="5">
    <source>
        <dbReference type="ARBA" id="ARBA00022630"/>
    </source>
</evidence>
<dbReference type="GO" id="GO:0004174">
    <property type="term" value="F:electron-transferring-flavoprotein dehydrogenase activity"/>
    <property type="evidence" value="ECO:0007669"/>
    <property type="project" value="UniProtKB-UniRule"/>
</dbReference>
<evidence type="ECO:0000256" key="3">
    <source>
        <dbReference type="ARBA" id="ARBA00022448"/>
    </source>
</evidence>
<keyword evidence="11 14" id="KW-0411">Iron-sulfur</keyword>
<evidence type="ECO:0000256" key="14">
    <source>
        <dbReference type="RuleBase" id="RU366068"/>
    </source>
</evidence>
<dbReference type="GO" id="GO:0051539">
    <property type="term" value="F:4 iron, 4 sulfur cluster binding"/>
    <property type="evidence" value="ECO:0007669"/>
    <property type="project" value="UniProtKB-UniRule"/>
</dbReference>
<evidence type="ECO:0000256" key="11">
    <source>
        <dbReference type="ARBA" id="ARBA00023014"/>
    </source>
</evidence>
<evidence type="ECO:0000256" key="12">
    <source>
        <dbReference type="ARBA" id="ARBA00023075"/>
    </source>
</evidence>
<evidence type="ECO:0000313" key="17">
    <source>
        <dbReference type="Proteomes" id="UP000054107"/>
    </source>
</evidence>
<dbReference type="FunFam" id="3.30.70.20:FF:000012">
    <property type="entry name" value="Electron transfer flavoprotein-ubiquinone oxidoreductase, mitochondrial"/>
    <property type="match status" value="1"/>
</dbReference>
<accession>A0A0B7NP27</accession>
<evidence type="ECO:0000256" key="1">
    <source>
        <dbReference type="ARBA" id="ARBA00001974"/>
    </source>
</evidence>
<keyword evidence="5 14" id="KW-0285">Flavoprotein</keyword>
<evidence type="ECO:0000256" key="4">
    <source>
        <dbReference type="ARBA" id="ARBA00022485"/>
    </source>
</evidence>
<evidence type="ECO:0000256" key="7">
    <source>
        <dbReference type="ARBA" id="ARBA00022827"/>
    </source>
</evidence>
<dbReference type="SUPFAM" id="SSF54373">
    <property type="entry name" value="FAD-linked reductases, C-terminal domain"/>
    <property type="match status" value="1"/>
</dbReference>
<dbReference type="OrthoDB" id="437331at2759"/>
<keyword evidence="4" id="KW-0004">4Fe-4S</keyword>
<dbReference type="GO" id="GO:0046872">
    <property type="term" value="F:metal ion binding"/>
    <property type="evidence" value="ECO:0007669"/>
    <property type="project" value="UniProtKB-KW"/>
</dbReference>
<dbReference type="Gene3D" id="3.30.70.20">
    <property type="match status" value="1"/>
</dbReference>
<dbReference type="InterPro" id="IPR040156">
    <property type="entry name" value="ETF-QO"/>
</dbReference>
<evidence type="ECO:0000256" key="10">
    <source>
        <dbReference type="ARBA" id="ARBA00023004"/>
    </source>
</evidence>
<dbReference type="Gene3D" id="3.30.9.90">
    <property type="match status" value="1"/>
</dbReference>
<evidence type="ECO:0000256" key="8">
    <source>
        <dbReference type="ARBA" id="ARBA00022982"/>
    </source>
</evidence>
<dbReference type="SUPFAM" id="SSF54862">
    <property type="entry name" value="4Fe-4S ferredoxins"/>
    <property type="match status" value="1"/>
</dbReference>
<comment type="cofactor">
    <cofactor evidence="1 14">
        <name>FAD</name>
        <dbReference type="ChEBI" id="CHEBI:57692"/>
    </cofactor>
</comment>
<comment type="function">
    <text evidence="2 14">Accepts electrons from ETF and reduces ubiquinone.</text>
</comment>
<keyword evidence="7 14" id="KW-0274">FAD</keyword>
<dbReference type="InterPro" id="IPR007859">
    <property type="entry name" value="ETF-QO/FixX_C"/>
</dbReference>
<evidence type="ECO:0000256" key="6">
    <source>
        <dbReference type="ARBA" id="ARBA00022723"/>
    </source>
</evidence>
<evidence type="ECO:0000259" key="15">
    <source>
        <dbReference type="PROSITE" id="PS51379"/>
    </source>
</evidence>
<comment type="catalytic activity">
    <reaction evidence="13 14">
        <text>a ubiquinone + reduced [electron-transfer flavoprotein] = a ubiquinol + oxidized [electron-transfer flavoprotein] + H(+)</text>
        <dbReference type="Rhea" id="RHEA:24052"/>
        <dbReference type="Rhea" id="RHEA-COMP:9565"/>
        <dbReference type="Rhea" id="RHEA-COMP:9566"/>
        <dbReference type="Rhea" id="RHEA-COMP:10685"/>
        <dbReference type="Rhea" id="RHEA-COMP:10686"/>
        <dbReference type="ChEBI" id="CHEBI:15378"/>
        <dbReference type="ChEBI" id="CHEBI:16389"/>
        <dbReference type="ChEBI" id="CHEBI:17976"/>
        <dbReference type="ChEBI" id="CHEBI:57692"/>
        <dbReference type="ChEBI" id="CHEBI:58307"/>
        <dbReference type="EC" id="1.5.5.1"/>
    </reaction>
</comment>
<keyword evidence="8 14" id="KW-0249">Electron transport</keyword>